<organism evidence="1 2">
    <name type="scientific">Pelagibaculum spongiae</name>
    <dbReference type="NCBI Taxonomy" id="2080658"/>
    <lineage>
        <taxon>Bacteria</taxon>
        <taxon>Pseudomonadati</taxon>
        <taxon>Pseudomonadota</taxon>
        <taxon>Gammaproteobacteria</taxon>
        <taxon>Oceanospirillales</taxon>
        <taxon>Pelagibaculum</taxon>
    </lineage>
</organism>
<dbReference type="RefSeq" id="WP_116685173.1">
    <property type="nucleotide sequence ID" value="NZ_CAWNYD010000001.1"/>
</dbReference>
<accession>A0A2V1GWW1</accession>
<reference evidence="1 2" key="1">
    <citation type="submission" date="2018-04" db="EMBL/GenBank/DDBJ databases">
        <title>Thalassorhabdus spongiae gen. nov., sp. nov., isolated from a marine sponge in South-West Iceland.</title>
        <authorList>
            <person name="Knobloch S."/>
            <person name="Daussin A."/>
            <person name="Johannsson R."/>
            <person name="Marteinsson V.T."/>
        </authorList>
    </citation>
    <scope>NUCLEOTIDE SEQUENCE [LARGE SCALE GENOMIC DNA]</scope>
    <source>
        <strain evidence="1 2">Hp12</strain>
    </source>
</reference>
<gene>
    <name evidence="1" type="ORF">DC094_00645</name>
</gene>
<name>A0A2V1GWW1_9GAMM</name>
<sequence>MNWLFAFFDKHPDLPQLLDQQPIYADEDLKVSYSGAVMIRDDESIWLELGRRLKTRAKKITSYEVQFQRALLLKALSWRVGPDSYTRLKSSFDKLSEARLHITSVVKGAAENETIPLLELIEMPMKGEWLVQINQQAWEILARNTDEIAKAS</sequence>
<dbReference type="AlphaFoldDB" id="A0A2V1GWW1"/>
<dbReference type="Proteomes" id="UP000244906">
    <property type="component" value="Unassembled WGS sequence"/>
</dbReference>
<proteinExistence type="predicted"/>
<evidence type="ECO:0000313" key="1">
    <source>
        <dbReference type="EMBL" id="PVZ71584.1"/>
    </source>
</evidence>
<comment type="caution">
    <text evidence="1">The sequence shown here is derived from an EMBL/GenBank/DDBJ whole genome shotgun (WGS) entry which is preliminary data.</text>
</comment>
<evidence type="ECO:0000313" key="2">
    <source>
        <dbReference type="Proteomes" id="UP000244906"/>
    </source>
</evidence>
<keyword evidence="2" id="KW-1185">Reference proteome</keyword>
<protein>
    <submittedName>
        <fullName evidence="1">Uncharacterized protein</fullName>
    </submittedName>
</protein>
<dbReference type="EMBL" id="QDDL01000001">
    <property type="protein sequence ID" value="PVZ71584.1"/>
    <property type="molecule type" value="Genomic_DNA"/>
</dbReference>